<dbReference type="Gene3D" id="1.20.58.60">
    <property type="match status" value="1"/>
</dbReference>
<protein>
    <recommendedName>
        <fullName evidence="3">Spectrin repeat-containing domain protein</fullName>
    </recommendedName>
</protein>
<dbReference type="AlphaFoldDB" id="A0A3P6TBD6"/>
<keyword evidence="2" id="KW-1185">Reference proteome</keyword>
<gene>
    <name evidence="1" type="ORF">CGOC_LOCUS5649</name>
</gene>
<organism evidence="1 2">
    <name type="scientific">Cylicostephanus goldi</name>
    <name type="common">Nematode worm</name>
    <dbReference type="NCBI Taxonomy" id="71465"/>
    <lineage>
        <taxon>Eukaryota</taxon>
        <taxon>Metazoa</taxon>
        <taxon>Ecdysozoa</taxon>
        <taxon>Nematoda</taxon>
        <taxon>Chromadorea</taxon>
        <taxon>Rhabditida</taxon>
        <taxon>Rhabditina</taxon>
        <taxon>Rhabditomorpha</taxon>
        <taxon>Strongyloidea</taxon>
        <taxon>Strongylidae</taxon>
        <taxon>Cylicostephanus</taxon>
    </lineage>
</organism>
<reference evidence="1 2" key="1">
    <citation type="submission" date="2018-11" db="EMBL/GenBank/DDBJ databases">
        <authorList>
            <consortium name="Pathogen Informatics"/>
        </authorList>
    </citation>
    <scope>NUCLEOTIDE SEQUENCE [LARGE SCALE GENOMIC DNA]</scope>
</reference>
<sequence>IRLRGRELAGETSLPGEAQQVLDRSKILSDEWDQLSDNIDAMRDRVSQAEKWVDGYTGIEKWLSAKRRMLAAVGVASTDSAVASSQLGQIQMIKAELESERATWAKLNDVAQRLSPESSDSAVSFAVRDKPYIFKILSRIGSFHTKSGVL</sequence>
<dbReference type="SUPFAM" id="SSF46966">
    <property type="entry name" value="Spectrin repeat"/>
    <property type="match status" value="1"/>
</dbReference>
<name>A0A3P6TBD6_CYLGO</name>
<dbReference type="Proteomes" id="UP000271889">
    <property type="component" value="Unassembled WGS sequence"/>
</dbReference>
<evidence type="ECO:0000313" key="1">
    <source>
        <dbReference type="EMBL" id="VDK63198.1"/>
    </source>
</evidence>
<dbReference type="OrthoDB" id="5851853at2759"/>
<dbReference type="EMBL" id="UYRV01017432">
    <property type="protein sequence ID" value="VDK63198.1"/>
    <property type="molecule type" value="Genomic_DNA"/>
</dbReference>
<proteinExistence type="predicted"/>
<feature type="non-terminal residue" evidence="1">
    <location>
        <position position="1"/>
    </location>
</feature>
<evidence type="ECO:0008006" key="3">
    <source>
        <dbReference type="Google" id="ProtNLM"/>
    </source>
</evidence>
<evidence type="ECO:0000313" key="2">
    <source>
        <dbReference type="Proteomes" id="UP000271889"/>
    </source>
</evidence>
<accession>A0A3P6TBD6</accession>